<keyword evidence="3" id="KW-0520">NAD</keyword>
<name>Q47EY8_DECAR</name>
<gene>
    <name evidence="6" type="ordered locus">Daro_1847</name>
</gene>
<sequence length="267" mass="28852">MAPMKPHSASIDAALDAVAEQLRHARSALFITGAGISVDSGLPTYRGVGGLYDSETTEEGLRIEDALSGEVFSMRPDITWKYLIQIEENCRGAQPNAAHRAIACLERHLDRVMVFTQNVDGLHRAAGSHEIVEIHGNLQELMCTACSHEEAATDMSEREVPPLCPACGAVLRPKVVLFGEALPEDELDRFIEAFQEGFDIVFSIGTSSIFPYIVQPVVLAAASGIPTVEINPARTKLSDTVDYYLPLGAAEAMSGIVERLGLDPDDC</sequence>
<keyword evidence="2" id="KW-0808">Transferase</keyword>
<feature type="binding site" evidence="4">
    <location>
        <position position="143"/>
    </location>
    <ligand>
        <name>Zn(2+)</name>
        <dbReference type="ChEBI" id="CHEBI:29105"/>
    </ligand>
</feature>
<dbReference type="NCBIfam" id="NF001753">
    <property type="entry name" value="PRK00481.1-3"/>
    <property type="match status" value="1"/>
</dbReference>
<dbReference type="PROSITE" id="PS50305">
    <property type="entry name" value="SIRTUIN"/>
    <property type="match status" value="1"/>
</dbReference>
<dbReference type="Pfam" id="PF02146">
    <property type="entry name" value="SIR2"/>
    <property type="match status" value="1"/>
</dbReference>
<dbReference type="SUPFAM" id="SSF52467">
    <property type="entry name" value="DHS-like NAD/FAD-binding domain"/>
    <property type="match status" value="1"/>
</dbReference>
<dbReference type="GO" id="GO:0046872">
    <property type="term" value="F:metal ion binding"/>
    <property type="evidence" value="ECO:0007669"/>
    <property type="project" value="UniProtKB-KW"/>
</dbReference>
<dbReference type="InterPro" id="IPR026591">
    <property type="entry name" value="Sirtuin_cat_small_dom_sf"/>
</dbReference>
<feature type="binding site" evidence="4">
    <location>
        <position position="167"/>
    </location>
    <ligand>
        <name>Zn(2+)</name>
        <dbReference type="ChEBI" id="CHEBI:29105"/>
    </ligand>
</feature>
<protein>
    <recommendedName>
        <fullName evidence="1">protein acetyllysine N-acetyltransferase</fullName>
        <ecNumber evidence="1">2.3.1.286</ecNumber>
    </recommendedName>
</protein>
<organism evidence="6">
    <name type="scientific">Dechloromonas aromatica (strain RCB)</name>
    <dbReference type="NCBI Taxonomy" id="159087"/>
    <lineage>
        <taxon>Bacteria</taxon>
        <taxon>Pseudomonadati</taxon>
        <taxon>Pseudomonadota</taxon>
        <taxon>Betaproteobacteria</taxon>
        <taxon>Rhodocyclales</taxon>
        <taxon>Azonexaceae</taxon>
        <taxon>Dechloromonas</taxon>
    </lineage>
</organism>
<feature type="domain" description="Deacetylase sirtuin-type" evidence="5">
    <location>
        <begin position="8"/>
        <end position="263"/>
    </location>
</feature>
<dbReference type="Gene3D" id="3.30.1600.10">
    <property type="entry name" value="SIR2/SIRT2 'Small Domain"/>
    <property type="match status" value="1"/>
</dbReference>
<keyword evidence="4" id="KW-0862">Zinc</keyword>
<proteinExistence type="predicted"/>
<evidence type="ECO:0000256" key="4">
    <source>
        <dbReference type="PROSITE-ProRule" id="PRU00236"/>
    </source>
</evidence>
<dbReference type="GO" id="GO:0070403">
    <property type="term" value="F:NAD+ binding"/>
    <property type="evidence" value="ECO:0007669"/>
    <property type="project" value="InterPro"/>
</dbReference>
<dbReference type="EC" id="2.3.1.286" evidence="1"/>
<reference evidence="6" key="1">
    <citation type="submission" date="2005-08" db="EMBL/GenBank/DDBJ databases">
        <title>Complete sequence of Dechloromonas aromatica RCB.</title>
        <authorList>
            <person name="Salinero K.K."/>
            <person name="Copeland A."/>
            <person name="Lucas S."/>
            <person name="Lapidus A."/>
            <person name="Barry K."/>
            <person name="Detter J.C."/>
            <person name="Glavina T."/>
            <person name="Hammon N."/>
            <person name="Israni S."/>
            <person name="Pitluck S."/>
            <person name="Di Bartolo G."/>
            <person name="Trong S."/>
            <person name="Schmutz J."/>
            <person name="Larimer F."/>
            <person name="Land M."/>
            <person name="Ivanova N."/>
            <person name="Richardson P."/>
        </authorList>
    </citation>
    <scope>NUCLEOTIDE SEQUENCE</scope>
    <source>
        <strain evidence="6">RCB</strain>
    </source>
</reference>
<dbReference type="InterPro" id="IPR026590">
    <property type="entry name" value="Ssirtuin_cat_dom"/>
</dbReference>
<dbReference type="HOGENOM" id="CLU_023643_3_0_4"/>
<dbReference type="InterPro" id="IPR003000">
    <property type="entry name" value="Sirtuin"/>
</dbReference>
<dbReference type="InterPro" id="IPR029035">
    <property type="entry name" value="DHS-like_NAD/FAD-binding_dom"/>
</dbReference>
<feature type="binding site" evidence="4">
    <location>
        <position position="164"/>
    </location>
    <ligand>
        <name>Zn(2+)</name>
        <dbReference type="ChEBI" id="CHEBI:29105"/>
    </ligand>
</feature>
<dbReference type="STRING" id="159087.Daro_1847"/>
<evidence type="ECO:0000259" key="5">
    <source>
        <dbReference type="PROSITE" id="PS50305"/>
    </source>
</evidence>
<accession>Q47EY8</accession>
<keyword evidence="4" id="KW-0479">Metal-binding</keyword>
<evidence type="ECO:0000256" key="3">
    <source>
        <dbReference type="ARBA" id="ARBA00023027"/>
    </source>
</evidence>
<evidence type="ECO:0000256" key="2">
    <source>
        <dbReference type="ARBA" id="ARBA00022679"/>
    </source>
</evidence>
<dbReference type="InterPro" id="IPR050134">
    <property type="entry name" value="NAD-dep_sirtuin_deacylases"/>
</dbReference>
<dbReference type="PANTHER" id="PTHR11085">
    <property type="entry name" value="NAD-DEPENDENT PROTEIN DEACYLASE SIRTUIN-5, MITOCHONDRIAL-RELATED"/>
    <property type="match status" value="1"/>
</dbReference>
<feature type="binding site" evidence="4">
    <location>
        <position position="146"/>
    </location>
    <ligand>
        <name>Zn(2+)</name>
        <dbReference type="ChEBI" id="CHEBI:29105"/>
    </ligand>
</feature>
<dbReference type="AlphaFoldDB" id="Q47EY8"/>
<feature type="active site" description="Proton acceptor" evidence="4">
    <location>
        <position position="135"/>
    </location>
</feature>
<evidence type="ECO:0000256" key="1">
    <source>
        <dbReference type="ARBA" id="ARBA00012928"/>
    </source>
</evidence>
<dbReference type="EMBL" id="CP000089">
    <property type="protein sequence ID" value="AAZ46593.1"/>
    <property type="molecule type" value="Genomic_DNA"/>
</dbReference>
<dbReference type="CDD" id="cd01407">
    <property type="entry name" value="SIR2-fam"/>
    <property type="match status" value="1"/>
</dbReference>
<evidence type="ECO:0000313" key="6">
    <source>
        <dbReference type="EMBL" id="AAZ46593.1"/>
    </source>
</evidence>
<dbReference type="Gene3D" id="3.40.50.1220">
    <property type="entry name" value="TPP-binding domain"/>
    <property type="match status" value="1"/>
</dbReference>
<dbReference type="GO" id="GO:0017136">
    <property type="term" value="F:histone deacetylase activity, NAD-dependent"/>
    <property type="evidence" value="ECO:0007669"/>
    <property type="project" value="TreeGrafter"/>
</dbReference>
<dbReference type="KEGG" id="dar:Daro_1847"/>
<dbReference type="PANTHER" id="PTHR11085:SF4">
    <property type="entry name" value="NAD-DEPENDENT PROTEIN DEACYLASE"/>
    <property type="match status" value="1"/>
</dbReference>
<dbReference type="eggNOG" id="COG0846">
    <property type="taxonomic scope" value="Bacteria"/>
</dbReference>